<feature type="chain" id="PRO_5022914938" evidence="3">
    <location>
        <begin position="31"/>
        <end position="388"/>
    </location>
</feature>
<dbReference type="GO" id="GO:0016020">
    <property type="term" value="C:membrane"/>
    <property type="evidence" value="ECO:0007669"/>
    <property type="project" value="InterPro"/>
</dbReference>
<dbReference type="InterPro" id="IPR006143">
    <property type="entry name" value="RND_pump_MFP"/>
</dbReference>
<dbReference type="EMBL" id="VSKK01000005">
    <property type="protein sequence ID" value="TYB74374.1"/>
    <property type="molecule type" value="Genomic_DNA"/>
</dbReference>
<evidence type="ECO:0000313" key="5">
    <source>
        <dbReference type="EMBL" id="TYB74374.1"/>
    </source>
</evidence>
<protein>
    <submittedName>
        <fullName evidence="5">Efflux RND transporter periplasmic adaptor subunit</fullName>
    </submittedName>
</protein>
<accession>A0A5D0R1K3</accession>
<name>A0A5D0R1K3_9FLAO</name>
<organism evidence="5 6">
    <name type="scientific">Bizionia myxarmorum</name>
    <dbReference type="NCBI Taxonomy" id="291186"/>
    <lineage>
        <taxon>Bacteria</taxon>
        <taxon>Pseudomonadati</taxon>
        <taxon>Bacteroidota</taxon>
        <taxon>Flavobacteriia</taxon>
        <taxon>Flavobacteriales</taxon>
        <taxon>Flavobacteriaceae</taxon>
        <taxon>Bizionia</taxon>
    </lineage>
</organism>
<dbReference type="Proteomes" id="UP000323720">
    <property type="component" value="Unassembled WGS sequence"/>
</dbReference>
<keyword evidence="3" id="KW-0732">Signal</keyword>
<dbReference type="NCBIfam" id="TIGR01730">
    <property type="entry name" value="RND_mfp"/>
    <property type="match status" value="1"/>
</dbReference>
<dbReference type="Gene3D" id="1.10.287.470">
    <property type="entry name" value="Helix hairpin bin"/>
    <property type="match status" value="1"/>
</dbReference>
<proteinExistence type="inferred from homology"/>
<dbReference type="OrthoDB" id="9814657at2"/>
<dbReference type="GO" id="GO:0022857">
    <property type="term" value="F:transmembrane transporter activity"/>
    <property type="evidence" value="ECO:0007669"/>
    <property type="project" value="InterPro"/>
</dbReference>
<dbReference type="InterPro" id="IPR058792">
    <property type="entry name" value="Beta-barrel_RND_2"/>
</dbReference>
<comment type="caution">
    <text evidence="5">The sequence shown here is derived from an EMBL/GenBank/DDBJ whole genome shotgun (WGS) entry which is preliminary data.</text>
</comment>
<dbReference type="GO" id="GO:0015679">
    <property type="term" value="P:plasma membrane copper ion transport"/>
    <property type="evidence" value="ECO:0007669"/>
    <property type="project" value="TreeGrafter"/>
</dbReference>
<dbReference type="Gene3D" id="2.40.420.20">
    <property type="match status" value="1"/>
</dbReference>
<dbReference type="InterPro" id="IPR051909">
    <property type="entry name" value="MFP_Cation_Efflux"/>
</dbReference>
<dbReference type="Gene3D" id="2.40.30.170">
    <property type="match status" value="1"/>
</dbReference>
<evidence type="ECO:0000259" key="4">
    <source>
        <dbReference type="Pfam" id="PF25954"/>
    </source>
</evidence>
<dbReference type="PROSITE" id="PS51257">
    <property type="entry name" value="PROKAR_LIPOPROTEIN"/>
    <property type="match status" value="1"/>
</dbReference>
<dbReference type="GO" id="GO:0030313">
    <property type="term" value="C:cell envelope"/>
    <property type="evidence" value="ECO:0007669"/>
    <property type="project" value="TreeGrafter"/>
</dbReference>
<comment type="similarity">
    <text evidence="1">Belongs to the membrane fusion protein (MFP) (TC 8.A.1) family.</text>
</comment>
<feature type="domain" description="CusB-like beta-barrel" evidence="4">
    <location>
        <begin position="242"/>
        <end position="315"/>
    </location>
</feature>
<reference evidence="5 6" key="1">
    <citation type="submission" date="2019-08" db="EMBL/GenBank/DDBJ databases">
        <title>Genomes of Antarctic Bizionia species.</title>
        <authorList>
            <person name="Bowman J.P."/>
        </authorList>
    </citation>
    <scope>NUCLEOTIDE SEQUENCE [LARGE SCALE GENOMIC DNA]</scope>
    <source>
        <strain evidence="5 6">ADA-4</strain>
    </source>
</reference>
<keyword evidence="2" id="KW-0813">Transport</keyword>
<dbReference type="Pfam" id="PF25954">
    <property type="entry name" value="Beta-barrel_RND_2"/>
    <property type="match status" value="1"/>
</dbReference>
<dbReference type="Gene3D" id="2.40.50.100">
    <property type="match status" value="1"/>
</dbReference>
<feature type="signal peptide" evidence="3">
    <location>
        <begin position="1"/>
        <end position="30"/>
    </location>
</feature>
<evidence type="ECO:0000256" key="3">
    <source>
        <dbReference type="SAM" id="SignalP"/>
    </source>
</evidence>
<evidence type="ECO:0000256" key="1">
    <source>
        <dbReference type="ARBA" id="ARBA00009477"/>
    </source>
</evidence>
<sequence length="388" mass="43038">MKNTVNNFTNVISLTSILLLLMLTLASCNSKEKSETGNRDGSIENVDQEAINITENQFKSGGMELGKISMQEFNTVVKANGMFAVPPQNQADVSAYFAGYVKDIELLPGHAVKKGQVLFTIENPEYVQAQQNFLEAKGRLSYLKSDYERQQELMADNVTSKKVFLKAESEYTVTLAQYQSLKKRLSLMNINPNTLTGENIRSVISVTSPLSGYATTVNASKGMYLNPSDIAVTVTNTDDLHIELKIFEKDLPMVKTGQQINVRLQNNLDNVYKGMVHLVNKSINAQNRTVDVHGDLVNEEEVKLFAPGMYIEAEILTTSAEHPALPSEAVANIDNDFFVLVKKDSTNFKRVLVKIGAKNNGFTQILNASDFKPETEFLTNGAFNLITE</sequence>
<evidence type="ECO:0000313" key="6">
    <source>
        <dbReference type="Proteomes" id="UP000323720"/>
    </source>
</evidence>
<keyword evidence="6" id="KW-1185">Reference proteome</keyword>
<dbReference type="GO" id="GO:0060003">
    <property type="term" value="P:copper ion export"/>
    <property type="evidence" value="ECO:0007669"/>
    <property type="project" value="TreeGrafter"/>
</dbReference>
<dbReference type="AlphaFoldDB" id="A0A5D0R1K3"/>
<dbReference type="SUPFAM" id="SSF111369">
    <property type="entry name" value="HlyD-like secretion proteins"/>
    <property type="match status" value="1"/>
</dbReference>
<gene>
    <name evidence="5" type="ORF">ES674_14045</name>
</gene>
<evidence type="ECO:0000256" key="2">
    <source>
        <dbReference type="ARBA" id="ARBA00022448"/>
    </source>
</evidence>
<dbReference type="PANTHER" id="PTHR30097:SF4">
    <property type="entry name" value="SLR6042 PROTEIN"/>
    <property type="match status" value="1"/>
</dbReference>
<dbReference type="PANTHER" id="PTHR30097">
    <property type="entry name" value="CATION EFFLUX SYSTEM PROTEIN CUSB"/>
    <property type="match status" value="1"/>
</dbReference>